<accession>A0A482XJX1</accession>
<dbReference type="SMR" id="A0A482XJX1"/>
<organism evidence="2 3">
    <name type="scientific">Laodelphax striatellus</name>
    <name type="common">Small brown planthopper</name>
    <name type="synonym">Delphax striatella</name>
    <dbReference type="NCBI Taxonomy" id="195883"/>
    <lineage>
        <taxon>Eukaryota</taxon>
        <taxon>Metazoa</taxon>
        <taxon>Ecdysozoa</taxon>
        <taxon>Arthropoda</taxon>
        <taxon>Hexapoda</taxon>
        <taxon>Insecta</taxon>
        <taxon>Pterygota</taxon>
        <taxon>Neoptera</taxon>
        <taxon>Paraneoptera</taxon>
        <taxon>Hemiptera</taxon>
        <taxon>Auchenorrhyncha</taxon>
        <taxon>Fulgoroidea</taxon>
        <taxon>Delphacidae</taxon>
        <taxon>Criomorphinae</taxon>
        <taxon>Laodelphax</taxon>
    </lineage>
</organism>
<dbReference type="STRING" id="195883.A0A482XJX1"/>
<evidence type="ECO:0000313" key="2">
    <source>
        <dbReference type="EMBL" id="RZF45974.1"/>
    </source>
</evidence>
<dbReference type="InterPro" id="IPR032174">
    <property type="entry name" value="Aquarius_N"/>
</dbReference>
<evidence type="ECO:0000259" key="1">
    <source>
        <dbReference type="Pfam" id="PF16399"/>
    </source>
</evidence>
<protein>
    <recommendedName>
        <fullName evidence="1">RNA helicase aquarius N-terminal domain-containing protein</fullName>
    </recommendedName>
</protein>
<dbReference type="EMBL" id="QKKF02007547">
    <property type="protein sequence ID" value="RZF45974.1"/>
    <property type="molecule type" value="Genomic_DNA"/>
</dbReference>
<proteinExistence type="predicted"/>
<dbReference type="AlphaFoldDB" id="A0A482XJX1"/>
<name>A0A482XJX1_LAOST</name>
<reference evidence="2 3" key="1">
    <citation type="journal article" date="2017" name="Gigascience">
        <title>Genome sequence of the small brown planthopper, Laodelphax striatellus.</title>
        <authorList>
            <person name="Zhu J."/>
            <person name="Jiang F."/>
            <person name="Wang X."/>
            <person name="Yang P."/>
            <person name="Bao Y."/>
            <person name="Zhao W."/>
            <person name="Wang W."/>
            <person name="Lu H."/>
            <person name="Wang Q."/>
            <person name="Cui N."/>
            <person name="Li J."/>
            <person name="Chen X."/>
            <person name="Luo L."/>
            <person name="Yu J."/>
            <person name="Kang L."/>
            <person name="Cui F."/>
        </authorList>
    </citation>
    <scope>NUCLEOTIDE SEQUENCE [LARGE SCALE GENOMIC DNA]</scope>
    <source>
        <strain evidence="2">Lst14</strain>
    </source>
</reference>
<feature type="domain" description="RNA helicase aquarius N-terminal" evidence="1">
    <location>
        <begin position="1"/>
        <end position="139"/>
    </location>
</feature>
<dbReference type="Proteomes" id="UP000291343">
    <property type="component" value="Unassembled WGS sequence"/>
</dbReference>
<dbReference type="Pfam" id="PF16399">
    <property type="entry name" value="Aquarius_N_1st"/>
    <property type="match status" value="1"/>
</dbReference>
<evidence type="ECO:0000313" key="3">
    <source>
        <dbReference type="Proteomes" id="UP000291343"/>
    </source>
</evidence>
<keyword evidence="3" id="KW-1185">Reference proteome</keyword>
<sequence length="140" mass="17025">MEIELVREQVKRLVSLSMWVSLQEGRREFELRKVPKWNKFWSKIQKRDPPDMKEKLDWERKFLHRLVLKFISRLESTPKEGEVSAGYIHYCERFLELMIDLEALLPTRRFFNTVMDDCHLVVRCYLSKMVEREDGNLFSK</sequence>
<feature type="non-terminal residue" evidence="2">
    <location>
        <position position="140"/>
    </location>
</feature>
<dbReference type="InParanoid" id="A0A482XJX1"/>
<gene>
    <name evidence="2" type="ORF">LSTR_LSTR014891</name>
</gene>
<comment type="caution">
    <text evidence="2">The sequence shown here is derived from an EMBL/GenBank/DDBJ whole genome shotgun (WGS) entry which is preliminary data.</text>
</comment>
<dbReference type="OrthoDB" id="1879at2759"/>